<name>A0ABY4EP29_9BACI</name>
<keyword evidence="1" id="KW-0175">Coiled coil</keyword>
<accession>A0ABY4EP29</accession>
<feature type="coiled-coil region" evidence="1">
    <location>
        <begin position="5"/>
        <end position="39"/>
    </location>
</feature>
<dbReference type="EMBL" id="CP095073">
    <property type="protein sequence ID" value="UOQ46224.1"/>
    <property type="molecule type" value="Genomic_DNA"/>
</dbReference>
<keyword evidence="3" id="KW-1185">Reference proteome</keyword>
<proteinExistence type="predicted"/>
<reference evidence="2 3" key="1">
    <citation type="submission" date="2022-04" db="EMBL/GenBank/DDBJ databases">
        <title>Halobacillus sp. isolated from saltern.</title>
        <authorList>
            <person name="Won M."/>
            <person name="Lee C.-M."/>
            <person name="Woen H.-Y."/>
            <person name="Kwon S.-W."/>
        </authorList>
    </citation>
    <scope>NUCLEOTIDE SEQUENCE [LARGE SCALE GENOMIC DNA]</scope>
    <source>
        <strain evidence="2 3">SSBR10-3</strain>
    </source>
</reference>
<evidence type="ECO:0000256" key="1">
    <source>
        <dbReference type="SAM" id="Coils"/>
    </source>
</evidence>
<sequence>MREDMERIFDQRDFLVKENKKLKEEVAEEKRKVALLEKTIEENLHPSKADKLKITAQQSQLRA</sequence>
<organism evidence="2 3">
    <name type="scientific">Halobacillus salinarum</name>
    <dbReference type="NCBI Taxonomy" id="2932257"/>
    <lineage>
        <taxon>Bacteria</taxon>
        <taxon>Bacillati</taxon>
        <taxon>Bacillota</taxon>
        <taxon>Bacilli</taxon>
        <taxon>Bacillales</taxon>
        <taxon>Bacillaceae</taxon>
        <taxon>Halobacillus</taxon>
    </lineage>
</organism>
<gene>
    <name evidence="2" type="ORF">MUN89_10095</name>
</gene>
<evidence type="ECO:0000313" key="2">
    <source>
        <dbReference type="EMBL" id="UOQ46224.1"/>
    </source>
</evidence>
<protein>
    <submittedName>
        <fullName evidence="2">Uncharacterized protein</fullName>
    </submittedName>
</protein>
<dbReference type="Proteomes" id="UP000831787">
    <property type="component" value="Chromosome"/>
</dbReference>
<dbReference type="RefSeq" id="WP_244713307.1">
    <property type="nucleotide sequence ID" value="NZ_CP095073.1"/>
</dbReference>
<evidence type="ECO:0000313" key="3">
    <source>
        <dbReference type="Proteomes" id="UP000831787"/>
    </source>
</evidence>